<reference evidence="1" key="1">
    <citation type="submission" date="2022-07" db="EMBL/GenBank/DDBJ databases">
        <title>Evaluation of T. orientalis genome assembly methods using nanopore sequencing and analysis of variation between genomes.</title>
        <authorList>
            <person name="Yam J."/>
            <person name="Micallef M.L."/>
            <person name="Liu M."/>
            <person name="Djordjevic S.P."/>
            <person name="Bogema D.R."/>
            <person name="Jenkins C."/>
        </authorList>
    </citation>
    <scope>NUCLEOTIDE SEQUENCE</scope>
    <source>
        <strain evidence="1">Fish Creek</strain>
    </source>
</reference>
<sequence length="297" mass="33543">MSTFKFEKLLVGPSVDLFDKEFPHNNVWQVETSSKDPSLELTSDFRLNRTEELFGLVTLKNIFPNFSSEVNLNSTGVHHLDVTSKLPFFPDATVGTKYLFDTDKNHHHFFVSSQVENKFMWSRFEMKPLDLEYNFFSLFKLGPLKRCLVGAEVTGHKLGRVNVTLGSAYKREFGNHNFLLGIRLFGNKDDYLDRVVGNVHLTKDAGVKPVSMGVKLDHAMKSKKTTLSFGAQWFLTPLADPHASFVKAKVDNDARVALSFSQKFNSLVSLLFGLDFNGKSPLHDPDVNYGVKLSLKT</sequence>
<dbReference type="EMBL" id="CP056066">
    <property type="protein sequence ID" value="UKJ88712.1"/>
    <property type="molecule type" value="Genomic_DNA"/>
</dbReference>
<dbReference type="Proteomes" id="UP000244803">
    <property type="component" value="Chromosome 3"/>
</dbReference>
<accession>A0A976QRY8</accession>
<dbReference type="AlphaFoldDB" id="A0A976QRY8"/>
<organism evidence="1 2">
    <name type="scientific">Theileria orientalis</name>
    <dbReference type="NCBI Taxonomy" id="68886"/>
    <lineage>
        <taxon>Eukaryota</taxon>
        <taxon>Sar</taxon>
        <taxon>Alveolata</taxon>
        <taxon>Apicomplexa</taxon>
        <taxon>Aconoidasida</taxon>
        <taxon>Piroplasmida</taxon>
        <taxon>Theileriidae</taxon>
        <taxon>Theileria</taxon>
    </lineage>
</organism>
<evidence type="ECO:0008006" key="3">
    <source>
        <dbReference type="Google" id="ProtNLM"/>
    </source>
</evidence>
<protein>
    <recommendedName>
        <fullName evidence="3">Porin</fullName>
    </recommendedName>
</protein>
<dbReference type="GO" id="GO:0055085">
    <property type="term" value="P:transmembrane transport"/>
    <property type="evidence" value="ECO:0007669"/>
    <property type="project" value="InterPro"/>
</dbReference>
<dbReference type="InterPro" id="IPR023614">
    <property type="entry name" value="Porin_dom_sf"/>
</dbReference>
<dbReference type="Gene3D" id="2.40.160.10">
    <property type="entry name" value="Porin"/>
    <property type="match status" value="1"/>
</dbReference>
<dbReference type="InterPro" id="IPR027246">
    <property type="entry name" value="Porin_Euk/Tom40"/>
</dbReference>
<dbReference type="OrthoDB" id="7827681at2759"/>
<evidence type="ECO:0000313" key="2">
    <source>
        <dbReference type="Proteomes" id="UP000244803"/>
    </source>
</evidence>
<name>A0A976QRY8_THEOR</name>
<dbReference type="Pfam" id="PF01459">
    <property type="entry name" value="Porin_3"/>
    <property type="match status" value="1"/>
</dbReference>
<gene>
    <name evidence="1" type="ORF">MACJ_001956</name>
</gene>
<proteinExistence type="predicted"/>
<dbReference type="GO" id="GO:0005741">
    <property type="term" value="C:mitochondrial outer membrane"/>
    <property type="evidence" value="ECO:0007669"/>
    <property type="project" value="InterPro"/>
</dbReference>
<evidence type="ECO:0000313" key="1">
    <source>
        <dbReference type="EMBL" id="UKJ88712.1"/>
    </source>
</evidence>